<dbReference type="STRING" id="188477.A0A3S1AF80"/>
<dbReference type="EMBL" id="RQTK01000037">
    <property type="protein sequence ID" value="RUS90241.1"/>
    <property type="molecule type" value="Genomic_DNA"/>
</dbReference>
<feature type="compositionally biased region" description="Acidic residues" evidence="2">
    <location>
        <begin position="476"/>
        <end position="487"/>
    </location>
</feature>
<feature type="domain" description="XPG N-terminal" evidence="3">
    <location>
        <begin position="1"/>
        <end position="101"/>
    </location>
</feature>
<name>A0A3S1AF80_ELYCH</name>
<sequence length="824" mass="93401">MGIRGLTGFIDKNPGLLHQHELNSCSVVIDGNNFYHYLYEACHIQYKFGGDYDLYRKNVISTFQSMKECNITPYVVFDGAYFVDGRKLKTSLSRAVNRIKLVDSITNGYSGQALPVLAYETFIQVMVELGIPHAMCQFEADSEIATLANRLKCPVISNDSDFYIFDVEFGFLPLDYIDFRPIRKQKTAENTAYSYLHCYKYHADNFISSFNLKRSTLPIFATLLGNDFIDASAFSTFYAKFKVPKIVSKKFSVPPRMTKVISVLHWLHTQADDTGIAHLRDQILAYIPPHKCTLVKRLFDKAVLGYTEVNTFVGCDLYSFFADGASTSFQPSCDFHSYNGKHFPAWFVQAATKAEITPHILNVAILHRVILLTQMESLMLASSYEASLFLRHSLYAILLKDDCCSTVDSNIVGCSTLSSKSLSVNADTGDESLKFYSNAIGSKKVLDEYEDGTERGGDEVKEINLSDDAGEKSELEENEEESTEEDVIDKAEAESCGSLLRRCKIKTNIVEEYTRVNKQLKKNALDISSETERCSGLQDLSSFSPEQKRHVLYQSFGEDPSNLNCFPDKLKVFILCVMSWVRSCETKVTFSQMDSLILSVLFLAARRELKGRKRKQVPREVRKNISDDSQSCDIDLVCSQCEIVHLKTLTAKLDKYNTVPSFNRSNTFNTTYCHVFAQLQAILVDSCHLNRLLQQPLPNPRPAELINGTLLYNLTADLSVRQNPELFVSMMFCEKDVVSPLQEMFKRLRYFFLEEMKLAAYLVCPIQVGGRKKRKKKNAESSIDLRKGCESEHDNETESTTAAEVDEFSEYAVNNKFSLLMLCD</sequence>
<protein>
    <recommendedName>
        <fullName evidence="3">XPG N-terminal domain-containing protein</fullName>
    </recommendedName>
</protein>
<evidence type="ECO:0000256" key="1">
    <source>
        <dbReference type="ARBA" id="ARBA00007398"/>
    </source>
</evidence>
<feature type="compositionally biased region" description="Basic and acidic residues" evidence="2">
    <location>
        <begin position="465"/>
        <end position="475"/>
    </location>
</feature>
<dbReference type="SMART" id="SM00485">
    <property type="entry name" value="XPGN"/>
    <property type="match status" value="1"/>
</dbReference>
<dbReference type="InterPro" id="IPR026832">
    <property type="entry name" value="Asteroid"/>
</dbReference>
<reference evidence="4 5" key="1">
    <citation type="submission" date="2019-01" db="EMBL/GenBank/DDBJ databases">
        <title>A draft genome assembly of the solar-powered sea slug Elysia chlorotica.</title>
        <authorList>
            <person name="Cai H."/>
            <person name="Li Q."/>
            <person name="Fang X."/>
            <person name="Li J."/>
            <person name="Curtis N.E."/>
            <person name="Altenburger A."/>
            <person name="Shibata T."/>
            <person name="Feng M."/>
            <person name="Maeda T."/>
            <person name="Schwartz J.A."/>
            <person name="Shigenobu S."/>
            <person name="Lundholm N."/>
            <person name="Nishiyama T."/>
            <person name="Yang H."/>
            <person name="Hasebe M."/>
            <person name="Li S."/>
            <person name="Pierce S.K."/>
            <person name="Wang J."/>
        </authorList>
    </citation>
    <scope>NUCLEOTIDE SEQUENCE [LARGE SCALE GENOMIC DNA]</scope>
    <source>
        <strain evidence="4">EC2010</strain>
        <tissue evidence="4">Whole organism of an adult</tissue>
    </source>
</reference>
<comment type="caution">
    <text evidence="4">The sequence shown here is derived from an EMBL/GenBank/DDBJ whole genome shotgun (WGS) entry which is preliminary data.</text>
</comment>
<feature type="region of interest" description="Disordered" evidence="2">
    <location>
        <begin position="465"/>
        <end position="488"/>
    </location>
</feature>
<gene>
    <name evidence="4" type="ORF">EGW08_002022</name>
</gene>
<evidence type="ECO:0000259" key="3">
    <source>
        <dbReference type="SMART" id="SM00485"/>
    </source>
</evidence>
<dbReference type="AlphaFoldDB" id="A0A3S1AF80"/>
<comment type="similarity">
    <text evidence="1">Belongs to the asteroid family.</text>
</comment>
<proteinExistence type="inferred from homology"/>
<dbReference type="InterPro" id="IPR006085">
    <property type="entry name" value="XPG_DNA_repair_N"/>
</dbReference>
<feature type="region of interest" description="Disordered" evidence="2">
    <location>
        <begin position="777"/>
        <end position="801"/>
    </location>
</feature>
<dbReference type="PANTHER" id="PTHR15665">
    <property type="entry name" value="ASTEROID PROTEIN"/>
    <property type="match status" value="1"/>
</dbReference>
<dbReference type="GO" id="GO:0004518">
    <property type="term" value="F:nuclease activity"/>
    <property type="evidence" value="ECO:0007669"/>
    <property type="project" value="InterPro"/>
</dbReference>
<feature type="compositionally biased region" description="Basic and acidic residues" evidence="2">
    <location>
        <begin position="783"/>
        <end position="796"/>
    </location>
</feature>
<evidence type="ECO:0000313" key="5">
    <source>
        <dbReference type="Proteomes" id="UP000271974"/>
    </source>
</evidence>
<organism evidence="4 5">
    <name type="scientific">Elysia chlorotica</name>
    <name type="common">Eastern emerald elysia</name>
    <name type="synonym">Sea slug</name>
    <dbReference type="NCBI Taxonomy" id="188477"/>
    <lineage>
        <taxon>Eukaryota</taxon>
        <taxon>Metazoa</taxon>
        <taxon>Spiralia</taxon>
        <taxon>Lophotrochozoa</taxon>
        <taxon>Mollusca</taxon>
        <taxon>Gastropoda</taxon>
        <taxon>Heterobranchia</taxon>
        <taxon>Euthyneura</taxon>
        <taxon>Panpulmonata</taxon>
        <taxon>Sacoglossa</taxon>
        <taxon>Placobranchoidea</taxon>
        <taxon>Plakobranchidae</taxon>
        <taxon>Elysia</taxon>
    </lineage>
</organism>
<dbReference type="InterPro" id="IPR029060">
    <property type="entry name" value="PIN-like_dom_sf"/>
</dbReference>
<evidence type="ECO:0000256" key="2">
    <source>
        <dbReference type="SAM" id="MobiDB-lite"/>
    </source>
</evidence>
<evidence type="ECO:0000313" key="4">
    <source>
        <dbReference type="EMBL" id="RUS90241.1"/>
    </source>
</evidence>
<dbReference type="OrthoDB" id="25987at2759"/>
<dbReference type="Proteomes" id="UP000271974">
    <property type="component" value="Unassembled WGS sequence"/>
</dbReference>
<dbReference type="Gene3D" id="3.40.50.1010">
    <property type="entry name" value="5'-nuclease"/>
    <property type="match status" value="1"/>
</dbReference>
<dbReference type="SUPFAM" id="SSF88723">
    <property type="entry name" value="PIN domain-like"/>
    <property type="match status" value="1"/>
</dbReference>
<dbReference type="PANTHER" id="PTHR15665:SF1">
    <property type="entry name" value="PROTEIN ASTEROID HOMOLOG 1"/>
    <property type="match status" value="1"/>
</dbReference>
<keyword evidence="5" id="KW-1185">Reference proteome</keyword>
<accession>A0A3S1AF80</accession>
<dbReference type="Pfam" id="PF00752">
    <property type="entry name" value="XPG_N"/>
    <property type="match status" value="1"/>
</dbReference>